<evidence type="ECO:0000313" key="2">
    <source>
        <dbReference type="EMBL" id="TQM32686.1"/>
    </source>
</evidence>
<dbReference type="RefSeq" id="WP_141810558.1">
    <property type="nucleotide sequence ID" value="NZ_VFPG01000001.1"/>
</dbReference>
<dbReference type="EMBL" id="VFPG01000001">
    <property type="protein sequence ID" value="TQM32686.1"/>
    <property type="molecule type" value="Genomic_DNA"/>
</dbReference>
<evidence type="ECO:0000313" key="3">
    <source>
        <dbReference type="Proteomes" id="UP000316331"/>
    </source>
</evidence>
<keyword evidence="3" id="KW-1185">Reference proteome</keyword>
<reference evidence="2 3" key="1">
    <citation type="submission" date="2019-06" db="EMBL/GenBank/DDBJ databases">
        <title>Sequencing the genomes of 1000 actinobacteria strains.</title>
        <authorList>
            <person name="Klenk H.-P."/>
        </authorList>
    </citation>
    <scope>NUCLEOTIDE SEQUENCE [LARGE SCALE GENOMIC DNA]</scope>
    <source>
        <strain evidence="2 3">DSM 103495</strain>
    </source>
</reference>
<feature type="region of interest" description="Disordered" evidence="1">
    <location>
        <begin position="86"/>
        <end position="136"/>
    </location>
</feature>
<proteinExistence type="predicted"/>
<gene>
    <name evidence="2" type="ORF">FB390_4381</name>
</gene>
<organism evidence="2 3">
    <name type="scientific">Nocardia bhagyanarayanae</name>
    <dbReference type="NCBI Taxonomy" id="1215925"/>
    <lineage>
        <taxon>Bacteria</taxon>
        <taxon>Bacillati</taxon>
        <taxon>Actinomycetota</taxon>
        <taxon>Actinomycetes</taxon>
        <taxon>Mycobacteriales</taxon>
        <taxon>Nocardiaceae</taxon>
        <taxon>Nocardia</taxon>
    </lineage>
</organism>
<feature type="compositionally biased region" description="Low complexity" evidence="1">
    <location>
        <begin position="291"/>
        <end position="303"/>
    </location>
</feature>
<protein>
    <submittedName>
        <fullName evidence="2">Uncharacterized protein</fullName>
    </submittedName>
</protein>
<accession>A0A543FG10</accession>
<dbReference type="OrthoDB" id="4531808at2"/>
<name>A0A543FG10_9NOCA</name>
<feature type="region of interest" description="Disordered" evidence="1">
    <location>
        <begin position="273"/>
        <end position="316"/>
    </location>
</feature>
<sequence>MSDDPAGEASQAVRQGFIQGMQTAQMTAGMIRGFGADGRSRQAHRQAMDLAQSKEQRSIVEHMWRLVKLGDEIRANAELNTKRGDEIDERRAQNKAKARLERREIRARMGRGDKDLIRRDQESERKETRDKALHEPQLDLANARVRHEQELFELDRDIKTMRLEAAKRAAGFSDRLQSSQSPADTAAMRSAAAFAAADASEGLSQTHAGEAAAFRERFAEDTGRGFGDTEFAATSPTFTTTATGRAAREWYQAVDLAAALTVTRHFEHFFGDPEFDEELGRPSGSDPEPAPGAATGAAIASAGLTRTDATEAETEPIVIDVEPLSVLDVPLTRAELEP</sequence>
<dbReference type="Proteomes" id="UP000316331">
    <property type="component" value="Unassembled WGS sequence"/>
</dbReference>
<evidence type="ECO:0000256" key="1">
    <source>
        <dbReference type="SAM" id="MobiDB-lite"/>
    </source>
</evidence>
<dbReference type="AlphaFoldDB" id="A0A543FG10"/>
<comment type="caution">
    <text evidence="2">The sequence shown here is derived from an EMBL/GenBank/DDBJ whole genome shotgun (WGS) entry which is preliminary data.</text>
</comment>